<dbReference type="SMART" id="SM01232">
    <property type="entry name" value="H2TH"/>
    <property type="match status" value="1"/>
</dbReference>
<evidence type="ECO:0000256" key="6">
    <source>
        <dbReference type="ARBA" id="ARBA00022801"/>
    </source>
</evidence>
<dbReference type="SUPFAM" id="SSF81624">
    <property type="entry name" value="N-terminal domain of MutM-like DNA repair proteins"/>
    <property type="match status" value="1"/>
</dbReference>
<dbReference type="Pfam" id="PF01149">
    <property type="entry name" value="Fapy_DNA_glyco"/>
    <property type="match status" value="1"/>
</dbReference>
<evidence type="ECO:0000256" key="2">
    <source>
        <dbReference type="ARBA" id="ARBA00012720"/>
    </source>
</evidence>
<keyword evidence="4" id="KW-0227">DNA damage</keyword>
<dbReference type="EC" id="4.2.99.18" evidence="2"/>
<dbReference type="EMBL" id="JBJYXY010000001">
    <property type="protein sequence ID" value="MFN2975150.1"/>
    <property type="molecule type" value="Genomic_DNA"/>
</dbReference>
<keyword evidence="8" id="KW-0238">DNA-binding</keyword>
<evidence type="ECO:0000256" key="8">
    <source>
        <dbReference type="ARBA" id="ARBA00023125"/>
    </source>
</evidence>
<keyword evidence="11" id="KW-0511">Multifunctional enzyme</keyword>
<evidence type="ECO:0000259" key="15">
    <source>
        <dbReference type="PROSITE" id="PS51066"/>
    </source>
</evidence>
<sequence length="338" mass="37751">MPEGNEVHRWAARHNAAFAGRRLNVLPGPNHRFSDAHLVDGKKLREVHAVGKHLGYEFGDDLYLHIHLGRFGDFTEGCGPLPEPKGALRAILQRAGSGKPARSVKGQPHNLTCAKDDGTQPFPPEDVDWCELRGPTDCSVYSKEKWQALLDRLGPDPLAHEPGDHDNPQRAFDAILKSKKPIAELLMDQQIISGIGNIYRAELLFRHRLNPFTPGEAMDLKTLKAIWKDSIPLLKAGMVDRRIVCTKRADRPSKQEPAPRGEEHYVYRRHGKPCFLCGEKILRRDLAGRTLYWCPNDQHTTAAENKTAYAHGTSLRANREAAKPGAAGRKRASALMED</sequence>
<dbReference type="SUPFAM" id="SSF46946">
    <property type="entry name" value="S13-like H2TH domain"/>
    <property type="match status" value="1"/>
</dbReference>
<keyword evidence="9" id="KW-0234">DNA repair</keyword>
<keyword evidence="17" id="KW-1185">Reference proteome</keyword>
<evidence type="ECO:0000313" key="17">
    <source>
        <dbReference type="Proteomes" id="UP001634747"/>
    </source>
</evidence>
<keyword evidence="7" id="KW-0862">Zinc</keyword>
<evidence type="ECO:0000256" key="9">
    <source>
        <dbReference type="ARBA" id="ARBA00023204"/>
    </source>
</evidence>
<evidence type="ECO:0000256" key="3">
    <source>
        <dbReference type="ARBA" id="ARBA00022723"/>
    </source>
</evidence>
<reference evidence="16 17" key="1">
    <citation type="submission" date="2024-12" db="EMBL/GenBank/DDBJ databases">
        <authorList>
            <person name="Lee Y."/>
        </authorList>
    </citation>
    <scope>NUCLEOTIDE SEQUENCE [LARGE SCALE GENOMIC DNA]</scope>
    <source>
        <strain evidence="16 17">03SUJ4</strain>
    </source>
</reference>
<evidence type="ECO:0000256" key="11">
    <source>
        <dbReference type="ARBA" id="ARBA00023268"/>
    </source>
</evidence>
<organism evidence="16 17">
    <name type="scientific">Terriglobus aquaticus</name>
    <dbReference type="NCBI Taxonomy" id="940139"/>
    <lineage>
        <taxon>Bacteria</taxon>
        <taxon>Pseudomonadati</taxon>
        <taxon>Acidobacteriota</taxon>
        <taxon>Terriglobia</taxon>
        <taxon>Terriglobales</taxon>
        <taxon>Acidobacteriaceae</taxon>
        <taxon>Terriglobus</taxon>
    </lineage>
</organism>
<dbReference type="PANTHER" id="PTHR42697">
    <property type="entry name" value="ENDONUCLEASE 8"/>
    <property type="match status" value="1"/>
</dbReference>
<keyword evidence="3" id="KW-0479">Metal-binding</keyword>
<accession>A0ABW9KKS4</accession>
<evidence type="ECO:0000256" key="10">
    <source>
        <dbReference type="ARBA" id="ARBA00023239"/>
    </source>
</evidence>
<dbReference type="SUPFAM" id="SSF57716">
    <property type="entry name" value="Glucocorticoid receptor-like (DNA-binding domain)"/>
    <property type="match status" value="1"/>
</dbReference>
<evidence type="ECO:0000256" key="1">
    <source>
        <dbReference type="ARBA" id="ARBA00009409"/>
    </source>
</evidence>
<keyword evidence="12" id="KW-0326">Glycosidase</keyword>
<dbReference type="InterPro" id="IPR000214">
    <property type="entry name" value="Znf_DNA_glyclase/AP_lyase"/>
</dbReference>
<dbReference type="InterPro" id="IPR035937">
    <property type="entry name" value="FPG_N"/>
</dbReference>
<feature type="domain" description="FPG-type" evidence="15">
    <location>
        <begin position="265"/>
        <end position="299"/>
    </location>
</feature>
<evidence type="ECO:0000256" key="7">
    <source>
        <dbReference type="ARBA" id="ARBA00022833"/>
    </source>
</evidence>
<dbReference type="Pfam" id="PF06831">
    <property type="entry name" value="H2TH"/>
    <property type="match status" value="1"/>
</dbReference>
<keyword evidence="5 13" id="KW-0863">Zinc-finger</keyword>
<proteinExistence type="inferred from homology"/>
<name>A0ABW9KKS4_9BACT</name>
<keyword evidence="6" id="KW-0378">Hydrolase</keyword>
<dbReference type="Gene3D" id="1.10.8.50">
    <property type="match status" value="1"/>
</dbReference>
<dbReference type="SMART" id="SM00898">
    <property type="entry name" value="Fapy_DNA_glyco"/>
    <property type="match status" value="1"/>
</dbReference>
<gene>
    <name evidence="16" type="ORF">ACK2TP_05190</name>
</gene>
<dbReference type="InterPro" id="IPR010979">
    <property type="entry name" value="Ribosomal_uS13-like_H2TH"/>
</dbReference>
<evidence type="ECO:0000256" key="13">
    <source>
        <dbReference type="PROSITE-ProRule" id="PRU00391"/>
    </source>
</evidence>
<evidence type="ECO:0000256" key="14">
    <source>
        <dbReference type="SAM" id="MobiDB-lite"/>
    </source>
</evidence>
<dbReference type="Proteomes" id="UP001634747">
    <property type="component" value="Unassembled WGS sequence"/>
</dbReference>
<keyword evidence="10" id="KW-0456">Lyase</keyword>
<evidence type="ECO:0000313" key="16">
    <source>
        <dbReference type="EMBL" id="MFN2975150.1"/>
    </source>
</evidence>
<dbReference type="PROSITE" id="PS51066">
    <property type="entry name" value="ZF_FPG_2"/>
    <property type="match status" value="1"/>
</dbReference>
<feature type="region of interest" description="Disordered" evidence="14">
    <location>
        <begin position="98"/>
        <end position="118"/>
    </location>
</feature>
<dbReference type="PANTHER" id="PTHR42697:SF3">
    <property type="entry name" value="ENDONUCLEASE 8 1"/>
    <property type="match status" value="1"/>
</dbReference>
<comment type="similarity">
    <text evidence="1">Belongs to the FPG family.</text>
</comment>
<evidence type="ECO:0000256" key="4">
    <source>
        <dbReference type="ARBA" id="ARBA00022763"/>
    </source>
</evidence>
<comment type="caution">
    <text evidence="16">The sequence shown here is derived from an EMBL/GenBank/DDBJ whole genome shotgun (WGS) entry which is preliminary data.</text>
</comment>
<feature type="region of interest" description="Disordered" evidence="14">
    <location>
        <begin position="317"/>
        <end position="338"/>
    </location>
</feature>
<dbReference type="InterPro" id="IPR012319">
    <property type="entry name" value="FPG_cat"/>
</dbReference>
<dbReference type="Gene3D" id="3.20.190.10">
    <property type="entry name" value="MutM-like, N-terminal"/>
    <property type="match status" value="1"/>
</dbReference>
<dbReference type="RefSeq" id="WP_263413317.1">
    <property type="nucleotide sequence ID" value="NZ_BAABBH010000001.1"/>
</dbReference>
<dbReference type="InterPro" id="IPR015886">
    <property type="entry name" value="H2TH_FPG"/>
</dbReference>
<protein>
    <recommendedName>
        <fullName evidence="2">DNA-(apurinic or apyrimidinic site) lyase</fullName>
        <ecNumber evidence="2">4.2.99.18</ecNumber>
    </recommendedName>
</protein>
<evidence type="ECO:0000256" key="12">
    <source>
        <dbReference type="ARBA" id="ARBA00023295"/>
    </source>
</evidence>
<evidence type="ECO:0000256" key="5">
    <source>
        <dbReference type="ARBA" id="ARBA00022771"/>
    </source>
</evidence>